<keyword evidence="2" id="KW-0547">Nucleotide-binding</keyword>
<keyword evidence="6" id="KW-1185">Reference proteome</keyword>
<name>A0ABD0N2Y8_CIRMR</name>
<dbReference type="AlphaFoldDB" id="A0ABD0N2Y8"/>
<dbReference type="CDD" id="cd00882">
    <property type="entry name" value="Ras_like_GTPase"/>
    <property type="match status" value="1"/>
</dbReference>
<dbReference type="PANTHER" id="PTHR32046:SF11">
    <property type="entry name" value="IMMUNE-ASSOCIATED NUCLEOTIDE-BINDING PROTEIN 10-LIKE"/>
    <property type="match status" value="1"/>
</dbReference>
<comment type="similarity">
    <text evidence="1">Belongs to the TRAFAC class TrmE-Era-EngA-EngB-Septin-like GTPase superfamily. AIG1/Toc34/Toc159-like paraseptin GTPase family. IAN subfamily.</text>
</comment>
<dbReference type="InterPro" id="IPR003593">
    <property type="entry name" value="AAA+_ATPase"/>
</dbReference>
<dbReference type="GO" id="GO:0000166">
    <property type="term" value="F:nucleotide binding"/>
    <property type="evidence" value="ECO:0007669"/>
    <property type="project" value="UniProtKB-KW"/>
</dbReference>
<evidence type="ECO:0000313" key="5">
    <source>
        <dbReference type="EMBL" id="KAL0156115.1"/>
    </source>
</evidence>
<feature type="coiled-coil region" evidence="3">
    <location>
        <begin position="255"/>
        <end position="299"/>
    </location>
</feature>
<dbReference type="Proteomes" id="UP001529510">
    <property type="component" value="Unassembled WGS sequence"/>
</dbReference>
<accession>A0ABD0N2Y8</accession>
<feature type="domain" description="AAA+ ATPase" evidence="4">
    <location>
        <begin position="20"/>
        <end position="189"/>
    </location>
</feature>
<feature type="coiled-coil region" evidence="3">
    <location>
        <begin position="401"/>
        <end position="428"/>
    </location>
</feature>
<dbReference type="PANTHER" id="PTHR32046">
    <property type="entry name" value="G DOMAIN-CONTAINING PROTEIN"/>
    <property type="match status" value="1"/>
</dbReference>
<dbReference type="Gene3D" id="3.40.50.300">
    <property type="entry name" value="P-loop containing nucleotide triphosphate hydrolases"/>
    <property type="match status" value="1"/>
</dbReference>
<organism evidence="5 6">
    <name type="scientific">Cirrhinus mrigala</name>
    <name type="common">Mrigala</name>
    <dbReference type="NCBI Taxonomy" id="683832"/>
    <lineage>
        <taxon>Eukaryota</taxon>
        <taxon>Metazoa</taxon>
        <taxon>Chordata</taxon>
        <taxon>Craniata</taxon>
        <taxon>Vertebrata</taxon>
        <taxon>Euteleostomi</taxon>
        <taxon>Actinopterygii</taxon>
        <taxon>Neopterygii</taxon>
        <taxon>Teleostei</taxon>
        <taxon>Ostariophysi</taxon>
        <taxon>Cypriniformes</taxon>
        <taxon>Cyprinidae</taxon>
        <taxon>Labeoninae</taxon>
        <taxon>Labeonini</taxon>
        <taxon>Cirrhinus</taxon>
    </lineage>
</organism>
<evidence type="ECO:0000259" key="4">
    <source>
        <dbReference type="SMART" id="SM00382"/>
    </source>
</evidence>
<evidence type="ECO:0000313" key="6">
    <source>
        <dbReference type="Proteomes" id="UP001529510"/>
    </source>
</evidence>
<dbReference type="SMART" id="SM00382">
    <property type="entry name" value="AAA"/>
    <property type="match status" value="1"/>
</dbReference>
<evidence type="ECO:0000256" key="1">
    <source>
        <dbReference type="ARBA" id="ARBA00008535"/>
    </source>
</evidence>
<comment type="caution">
    <text evidence="5">The sequence shown here is derived from an EMBL/GenBank/DDBJ whole genome shotgun (WGS) entry which is preliminary data.</text>
</comment>
<reference evidence="5 6" key="1">
    <citation type="submission" date="2024-05" db="EMBL/GenBank/DDBJ databases">
        <title>Genome sequencing and assembly of Indian major carp, Cirrhinus mrigala (Hamilton, 1822).</title>
        <authorList>
            <person name="Mohindra V."/>
            <person name="Chowdhury L.M."/>
            <person name="Lal K."/>
            <person name="Jena J.K."/>
        </authorList>
    </citation>
    <scope>NUCLEOTIDE SEQUENCE [LARGE SCALE GENOMIC DNA]</scope>
    <source>
        <strain evidence="5">CM1030</strain>
        <tissue evidence="5">Blood</tissue>
    </source>
</reference>
<dbReference type="SUPFAM" id="SSF52540">
    <property type="entry name" value="P-loop containing nucleoside triphosphate hydrolases"/>
    <property type="match status" value="1"/>
</dbReference>
<feature type="non-terminal residue" evidence="5">
    <location>
        <position position="446"/>
    </location>
</feature>
<dbReference type="InterPro" id="IPR006703">
    <property type="entry name" value="G_AIG1"/>
</dbReference>
<dbReference type="InterPro" id="IPR025662">
    <property type="entry name" value="Sigma_54_int_dom_ATP-bd_1"/>
</dbReference>
<dbReference type="EMBL" id="JAMKFB020000024">
    <property type="protein sequence ID" value="KAL0156115.1"/>
    <property type="molecule type" value="Genomic_DNA"/>
</dbReference>
<dbReference type="PROSITE" id="PS00675">
    <property type="entry name" value="SIGMA54_INTERACT_1"/>
    <property type="match status" value="1"/>
</dbReference>
<protein>
    <recommendedName>
        <fullName evidence="4">AAA+ ATPase domain-containing protein</fullName>
    </recommendedName>
</protein>
<dbReference type="InterPro" id="IPR027417">
    <property type="entry name" value="P-loop_NTPase"/>
</dbReference>
<evidence type="ECO:0000256" key="3">
    <source>
        <dbReference type="SAM" id="Coils"/>
    </source>
</evidence>
<keyword evidence="3" id="KW-0175">Coiled coil</keyword>
<dbReference type="Pfam" id="PF04548">
    <property type="entry name" value="AIG1"/>
    <property type="match status" value="1"/>
</dbReference>
<sequence>MSKSGHYRKITFGERDKNKPHKSILMVGETGTGKTTLINAMINYMLGVKREDKVWFEITDDQSDRTSAHSQTSVITVYGFYLQESQIDLTIIDTPGYGDTRGIQIDKEIAMSFHSLSKSEEGIHEIDAVCLVIKATENRLSDRLIYIFDAVQSLFGRDIVENIILLLTHSTGARPKDALTAVKEAKIMCAVNDKNQPVFFQFDNCKLNEPNEEDDEEDDEENEQRLDQSWNRSFKGMTRLFKFLDTIQPKSLEMSQNVIQKREQLEANISNLQSRVHVIELKQKKLKETQKVLEQHEEYVKTNKNFEYEVEVIYMEKVDIDRKKDGEAMCCKVCKENCHYPGCWWVKDLSWCSVMKDNYCTACTNKCHYSKHEKEAKRYVPVTKKEKRTYEDLKKEYCDKIEDSVSVVRELEQELHKFEIEKVKLVIKAFHCVETLEKIALNTDSL</sequence>
<evidence type="ECO:0000256" key="2">
    <source>
        <dbReference type="ARBA" id="ARBA00022741"/>
    </source>
</evidence>
<gene>
    <name evidence="5" type="ORF">M9458_047361</name>
</gene>
<proteinExistence type="inferred from homology"/>